<dbReference type="OrthoDB" id="126772at2759"/>
<dbReference type="InterPro" id="IPR057020">
    <property type="entry name" value="EF-hand_FSTL1"/>
</dbReference>
<evidence type="ECO:0000256" key="1">
    <source>
        <dbReference type="ARBA" id="ARBA00019697"/>
    </source>
</evidence>
<dbReference type="InterPro" id="IPR011992">
    <property type="entry name" value="EF-hand-dom_pair"/>
</dbReference>
<evidence type="ECO:0000259" key="10">
    <source>
        <dbReference type="PROSITE" id="PS51465"/>
    </source>
</evidence>
<name>A0A3R7MJU2_PENVA</name>
<dbReference type="InterPro" id="IPR002350">
    <property type="entry name" value="Kazal_dom"/>
</dbReference>
<sequence>MLRGIRILSTADDGCALVDCRAGRECVITNGAPNCQCQASCPDHFAPVCGTDDNSYDNHCLLHRHACLTESPIGIFHKGFCKKAKQVKPKKKEVNDDEPDVCYSAQRDAFLVVVNRHWQETLDSQPWHVAGMTFRESLWGRFYSCDRDRDNYLGTDELLNCTSSAPFRARPEQDQELTRALCVDALIDAADVNRDWRLDFEEFTTMLSPGYRPPQKQCSLEGSKYYDGEDVHVDGNHW</sequence>
<dbReference type="PANTHER" id="PTHR10913">
    <property type="entry name" value="FOLLISTATIN-RELATED"/>
    <property type="match status" value="1"/>
</dbReference>
<dbReference type="InterPro" id="IPR036058">
    <property type="entry name" value="Kazal_dom_sf"/>
</dbReference>
<keyword evidence="2" id="KW-0358">Heparin-binding</keyword>
<accession>A0A3R7MJU2</accession>
<proteinExistence type="predicted"/>
<dbReference type="GO" id="GO:0030154">
    <property type="term" value="P:cell differentiation"/>
    <property type="evidence" value="ECO:0007669"/>
    <property type="project" value="TreeGrafter"/>
</dbReference>
<dbReference type="Gene3D" id="3.30.60.30">
    <property type="match status" value="1"/>
</dbReference>
<keyword evidence="12" id="KW-1185">Reference proteome</keyword>
<dbReference type="GO" id="GO:0008201">
    <property type="term" value="F:heparin binding"/>
    <property type="evidence" value="ECO:0007669"/>
    <property type="project" value="UniProtKB-KW"/>
</dbReference>
<protein>
    <recommendedName>
        <fullName evidence="1">Follistatin-related protein 1</fullName>
    </recommendedName>
    <alternativeName>
        <fullName evidence="6">Follistatin-like protein 1</fullName>
    </alternativeName>
</protein>
<evidence type="ECO:0000256" key="4">
    <source>
        <dbReference type="ARBA" id="ARBA00022837"/>
    </source>
</evidence>
<keyword evidence="3" id="KW-0732">Signal</keyword>
<evidence type="ECO:0000256" key="7">
    <source>
        <dbReference type="ARBA" id="ARBA00045812"/>
    </source>
</evidence>
<dbReference type="Gene3D" id="1.10.238.10">
    <property type="entry name" value="EF-hand"/>
    <property type="match status" value="1"/>
</dbReference>
<dbReference type="GO" id="GO:0005509">
    <property type="term" value="F:calcium ion binding"/>
    <property type="evidence" value="ECO:0007669"/>
    <property type="project" value="InterPro"/>
</dbReference>
<dbReference type="InterPro" id="IPR002048">
    <property type="entry name" value="EF_hand_dom"/>
</dbReference>
<gene>
    <name evidence="11" type="ORF">C7M84_018521</name>
</gene>
<dbReference type="PANTHER" id="PTHR10913:SF81">
    <property type="entry name" value="KAZAL-LIKE DOMAIN-CONTAINING PROTEIN"/>
    <property type="match status" value="1"/>
</dbReference>
<dbReference type="InterPro" id="IPR050653">
    <property type="entry name" value="Prot_Inhib_GrowthFact_Antg"/>
</dbReference>
<dbReference type="InterPro" id="IPR018247">
    <property type="entry name" value="EF_Hand_1_Ca_BS"/>
</dbReference>
<reference evidence="11 12" key="1">
    <citation type="submission" date="2018-04" db="EMBL/GenBank/DDBJ databases">
        <authorList>
            <person name="Zhang X."/>
            <person name="Yuan J."/>
            <person name="Li F."/>
            <person name="Xiang J."/>
        </authorList>
    </citation>
    <scope>NUCLEOTIDE SEQUENCE [LARGE SCALE GENOMIC DNA]</scope>
    <source>
        <tissue evidence="11">Muscle</tissue>
    </source>
</reference>
<comment type="function">
    <text evidence="7">Secreted glycoprotein that is involved in various physiological processes, such as angiogenesis, regulation of the immune response, cell proliferation and differentiation. Plays a role in the development of the central nervous system, skeletal system, lungs, and ureter. Promotes endothelial cell survival, migration and differentiation into network structures in an AKT-dependent manner. Also promotes survival of cardiac myocytes. Initiates various signaling cascades by activating different receptors on the cell surface such as DIP2A, TLR4 or BMP receptors.</text>
</comment>
<reference evidence="11 12" key="2">
    <citation type="submission" date="2019-01" db="EMBL/GenBank/DDBJ databases">
        <title>The decoding of complex shrimp genome reveals the adaptation for benthos swimmer, frequently molting mechanism and breeding impact on genome.</title>
        <authorList>
            <person name="Sun Y."/>
            <person name="Gao Y."/>
            <person name="Yu Y."/>
        </authorList>
    </citation>
    <scope>NUCLEOTIDE SEQUENCE [LARGE SCALE GENOMIC DNA]</scope>
    <source>
        <tissue evidence="11">Muscle</tissue>
    </source>
</reference>
<evidence type="ECO:0000256" key="8">
    <source>
        <dbReference type="ARBA" id="ARBA00046973"/>
    </source>
</evidence>
<evidence type="ECO:0000256" key="2">
    <source>
        <dbReference type="ARBA" id="ARBA00022674"/>
    </source>
</evidence>
<feature type="domain" description="EF-hand" evidence="9">
    <location>
        <begin position="178"/>
        <end position="213"/>
    </location>
</feature>
<evidence type="ECO:0000313" key="11">
    <source>
        <dbReference type="EMBL" id="ROT63586.1"/>
    </source>
</evidence>
<dbReference type="SUPFAM" id="SSF100895">
    <property type="entry name" value="Kazal-type serine protease inhibitors"/>
    <property type="match status" value="1"/>
</dbReference>
<dbReference type="GO" id="GO:0030510">
    <property type="term" value="P:regulation of BMP signaling pathway"/>
    <property type="evidence" value="ECO:0007669"/>
    <property type="project" value="TreeGrafter"/>
</dbReference>
<dbReference type="Pfam" id="PF23564">
    <property type="entry name" value="EF-hand_FSTL1"/>
    <property type="match status" value="1"/>
</dbReference>
<dbReference type="PROSITE" id="PS51465">
    <property type="entry name" value="KAZAL_2"/>
    <property type="match status" value="1"/>
</dbReference>
<dbReference type="AlphaFoldDB" id="A0A3R7MJU2"/>
<dbReference type="EMBL" id="QCYY01003416">
    <property type="protein sequence ID" value="ROT63586.1"/>
    <property type="molecule type" value="Genomic_DNA"/>
</dbReference>
<evidence type="ECO:0000256" key="3">
    <source>
        <dbReference type="ARBA" id="ARBA00022729"/>
    </source>
</evidence>
<dbReference type="SUPFAM" id="SSF47473">
    <property type="entry name" value="EF-hand"/>
    <property type="match status" value="1"/>
</dbReference>
<dbReference type="SMART" id="SM00280">
    <property type="entry name" value="KAZAL"/>
    <property type="match status" value="1"/>
</dbReference>
<comment type="caution">
    <text evidence="11">The sequence shown here is derived from an EMBL/GenBank/DDBJ whole genome shotgun (WGS) entry which is preliminary data.</text>
</comment>
<evidence type="ECO:0000313" key="12">
    <source>
        <dbReference type="Proteomes" id="UP000283509"/>
    </source>
</evidence>
<organism evidence="11 12">
    <name type="scientific">Penaeus vannamei</name>
    <name type="common">Whiteleg shrimp</name>
    <name type="synonym">Litopenaeus vannamei</name>
    <dbReference type="NCBI Taxonomy" id="6689"/>
    <lineage>
        <taxon>Eukaryota</taxon>
        <taxon>Metazoa</taxon>
        <taxon>Ecdysozoa</taxon>
        <taxon>Arthropoda</taxon>
        <taxon>Crustacea</taxon>
        <taxon>Multicrustacea</taxon>
        <taxon>Malacostraca</taxon>
        <taxon>Eumalacostraca</taxon>
        <taxon>Eucarida</taxon>
        <taxon>Decapoda</taxon>
        <taxon>Dendrobranchiata</taxon>
        <taxon>Penaeoidea</taxon>
        <taxon>Penaeidae</taxon>
        <taxon>Penaeus</taxon>
    </lineage>
</organism>
<dbReference type="CDD" id="cd00104">
    <property type="entry name" value="KAZAL_FS"/>
    <property type="match status" value="1"/>
</dbReference>
<comment type="subunit">
    <text evidence="8">Homodimer. Interacts with SCN10A. Interacts with DIP2A; DIP2A may act as a cell surface receptor for FSTL1. Interacts with BMP4. Interacts with CD14; this interaction promotes TL4-mediated signaling cascade.</text>
</comment>
<keyword evidence="5" id="KW-1015">Disulfide bond</keyword>
<dbReference type="Proteomes" id="UP000283509">
    <property type="component" value="Unassembled WGS sequence"/>
</dbReference>
<keyword evidence="4" id="KW-0106">Calcium</keyword>
<dbReference type="PROSITE" id="PS00018">
    <property type="entry name" value="EF_HAND_1"/>
    <property type="match status" value="1"/>
</dbReference>
<evidence type="ECO:0000256" key="6">
    <source>
        <dbReference type="ARBA" id="ARBA00042478"/>
    </source>
</evidence>
<dbReference type="PROSITE" id="PS50222">
    <property type="entry name" value="EF_HAND_2"/>
    <property type="match status" value="1"/>
</dbReference>
<feature type="domain" description="Kazal-like" evidence="10">
    <location>
        <begin position="29"/>
        <end position="83"/>
    </location>
</feature>
<dbReference type="GO" id="GO:0005615">
    <property type="term" value="C:extracellular space"/>
    <property type="evidence" value="ECO:0007669"/>
    <property type="project" value="TreeGrafter"/>
</dbReference>
<evidence type="ECO:0000256" key="5">
    <source>
        <dbReference type="ARBA" id="ARBA00023157"/>
    </source>
</evidence>
<dbReference type="Pfam" id="PF07648">
    <property type="entry name" value="Kazal_2"/>
    <property type="match status" value="1"/>
</dbReference>
<evidence type="ECO:0000259" key="9">
    <source>
        <dbReference type="PROSITE" id="PS50222"/>
    </source>
</evidence>